<keyword evidence="5" id="KW-1185">Reference proteome</keyword>
<evidence type="ECO:0000313" key="5">
    <source>
        <dbReference type="Proteomes" id="UP001153709"/>
    </source>
</evidence>
<evidence type="ECO:0000256" key="1">
    <source>
        <dbReference type="ARBA" id="ARBA00005771"/>
    </source>
</evidence>
<dbReference type="GO" id="GO:0008146">
    <property type="term" value="F:sulfotransferase activity"/>
    <property type="evidence" value="ECO:0007669"/>
    <property type="project" value="InterPro"/>
</dbReference>
<evidence type="ECO:0000259" key="3">
    <source>
        <dbReference type="Pfam" id="PF00685"/>
    </source>
</evidence>
<dbReference type="Proteomes" id="UP001153709">
    <property type="component" value="Chromosome 9"/>
</dbReference>
<dbReference type="Pfam" id="PF00685">
    <property type="entry name" value="Sulfotransfer_1"/>
    <property type="match status" value="1"/>
</dbReference>
<proteinExistence type="inferred from homology"/>
<evidence type="ECO:0000256" key="2">
    <source>
        <dbReference type="ARBA" id="ARBA00022679"/>
    </source>
</evidence>
<dbReference type="InterPro" id="IPR027417">
    <property type="entry name" value="P-loop_NTPase"/>
</dbReference>
<comment type="similarity">
    <text evidence="1">Belongs to the sulfotransferase 1 family.</text>
</comment>
<organism evidence="4 5">
    <name type="scientific">Diabrotica balteata</name>
    <name type="common">Banded cucumber beetle</name>
    <dbReference type="NCBI Taxonomy" id="107213"/>
    <lineage>
        <taxon>Eukaryota</taxon>
        <taxon>Metazoa</taxon>
        <taxon>Ecdysozoa</taxon>
        <taxon>Arthropoda</taxon>
        <taxon>Hexapoda</taxon>
        <taxon>Insecta</taxon>
        <taxon>Pterygota</taxon>
        <taxon>Neoptera</taxon>
        <taxon>Endopterygota</taxon>
        <taxon>Coleoptera</taxon>
        <taxon>Polyphaga</taxon>
        <taxon>Cucujiformia</taxon>
        <taxon>Chrysomeloidea</taxon>
        <taxon>Chrysomelidae</taxon>
        <taxon>Galerucinae</taxon>
        <taxon>Diabroticina</taxon>
        <taxon>Diabroticites</taxon>
        <taxon>Diabrotica</taxon>
    </lineage>
</organism>
<protein>
    <recommendedName>
        <fullName evidence="3">Sulfotransferase domain-containing protein</fullName>
    </recommendedName>
</protein>
<reference evidence="4" key="1">
    <citation type="submission" date="2022-01" db="EMBL/GenBank/DDBJ databases">
        <authorList>
            <person name="King R."/>
        </authorList>
    </citation>
    <scope>NUCLEOTIDE SEQUENCE</scope>
</reference>
<gene>
    <name evidence="4" type="ORF">DIABBA_LOCUS13687</name>
</gene>
<dbReference type="AlphaFoldDB" id="A0A9N9XIB2"/>
<feature type="domain" description="Sulfotransferase" evidence="3">
    <location>
        <begin position="81"/>
        <end position="243"/>
    </location>
</feature>
<sequence>MKVITKKPLEGKCGEITDEHLGIKHALWEFNPGKCMLPAFFENYVPQILSAPVRKDDVWLISYPRTEGSIDCTTASCPINRIIYCTRNPKDTCVSFYYHVKLLHGFNVTFETFCELFLNGSVIYGDFFDHVSEFWKKRQDENVLFIQYEQMKKDSRTAIRKIAQFLEKDVSEEDVESLNKFLQFSNMKENKACNCEVLLDKKGGKKYFEKAGYHFIRKGEVGDWKNHMTPEIEDQFDNYIKRRTLETDCNFY</sequence>
<dbReference type="OrthoDB" id="205623at2759"/>
<dbReference type="InterPro" id="IPR000863">
    <property type="entry name" value="Sulfotransferase_dom"/>
</dbReference>
<accession>A0A9N9XIB2</accession>
<name>A0A9N9XIB2_DIABA</name>
<dbReference type="SUPFAM" id="SSF52540">
    <property type="entry name" value="P-loop containing nucleoside triphosphate hydrolases"/>
    <property type="match status" value="1"/>
</dbReference>
<dbReference type="PANTHER" id="PTHR11783">
    <property type="entry name" value="SULFOTRANSFERASE SULT"/>
    <property type="match status" value="1"/>
</dbReference>
<dbReference type="EMBL" id="OU898284">
    <property type="protein sequence ID" value="CAG9841095.1"/>
    <property type="molecule type" value="Genomic_DNA"/>
</dbReference>
<dbReference type="Gene3D" id="3.40.50.300">
    <property type="entry name" value="P-loop containing nucleotide triphosphate hydrolases"/>
    <property type="match status" value="1"/>
</dbReference>
<keyword evidence="2" id="KW-0808">Transferase</keyword>
<evidence type="ECO:0000313" key="4">
    <source>
        <dbReference type="EMBL" id="CAG9841095.1"/>
    </source>
</evidence>